<feature type="binding site" evidence="10">
    <location>
        <position position="910"/>
    </location>
    <ligand>
        <name>Zn(2+)</name>
        <dbReference type="ChEBI" id="CHEBI:29105"/>
    </ligand>
</feature>
<evidence type="ECO:0000256" key="5">
    <source>
        <dbReference type="ARBA" id="ARBA00022840"/>
    </source>
</evidence>
<dbReference type="PROSITE" id="PS00178">
    <property type="entry name" value="AA_TRNA_LIGASE_I"/>
    <property type="match status" value="1"/>
</dbReference>
<dbReference type="SUPFAM" id="SSF52374">
    <property type="entry name" value="Nucleotidylyl transferase"/>
    <property type="match status" value="1"/>
</dbReference>
<feature type="binding site" evidence="10">
    <location>
        <position position="929"/>
    </location>
    <ligand>
        <name>Zn(2+)</name>
        <dbReference type="ChEBI" id="CHEBI:29105"/>
    </ligand>
</feature>
<comment type="catalytic activity">
    <reaction evidence="9 10">
        <text>tRNA(Ile) + L-isoleucine + ATP = L-isoleucyl-tRNA(Ile) + AMP + diphosphate</text>
        <dbReference type="Rhea" id="RHEA:11060"/>
        <dbReference type="Rhea" id="RHEA-COMP:9666"/>
        <dbReference type="Rhea" id="RHEA-COMP:9695"/>
        <dbReference type="ChEBI" id="CHEBI:30616"/>
        <dbReference type="ChEBI" id="CHEBI:33019"/>
        <dbReference type="ChEBI" id="CHEBI:58045"/>
        <dbReference type="ChEBI" id="CHEBI:78442"/>
        <dbReference type="ChEBI" id="CHEBI:78528"/>
        <dbReference type="ChEBI" id="CHEBI:456215"/>
        <dbReference type="EC" id="6.1.1.5"/>
    </reaction>
</comment>
<organism evidence="14 15">
    <name type="scientific">Solidesulfovibrio aerotolerans</name>
    <dbReference type="NCBI Taxonomy" id="295255"/>
    <lineage>
        <taxon>Bacteria</taxon>
        <taxon>Pseudomonadati</taxon>
        <taxon>Thermodesulfobacteriota</taxon>
        <taxon>Desulfovibrionia</taxon>
        <taxon>Desulfovibrionales</taxon>
        <taxon>Desulfovibrionaceae</taxon>
        <taxon>Solidesulfovibrio</taxon>
    </lineage>
</organism>
<keyword evidence="6 10" id="KW-0648">Protein biosynthesis</keyword>
<feature type="binding site" evidence="10">
    <location>
        <position position="612"/>
    </location>
    <ligand>
        <name>ATP</name>
        <dbReference type="ChEBI" id="CHEBI:30616"/>
    </ligand>
</feature>
<evidence type="ECO:0000256" key="8">
    <source>
        <dbReference type="ARBA" id="ARBA00025217"/>
    </source>
</evidence>
<keyword evidence="5 10" id="KW-0067">ATP-binding</keyword>
<feature type="domain" description="Zinc finger FPG/IleRS-type" evidence="12">
    <location>
        <begin position="907"/>
        <end position="934"/>
    </location>
</feature>
<dbReference type="RefSeq" id="WP_160958607.1">
    <property type="nucleotide sequence ID" value="NZ_WVUD01000003.1"/>
</dbReference>
<dbReference type="GO" id="GO:0000049">
    <property type="term" value="F:tRNA binding"/>
    <property type="evidence" value="ECO:0007669"/>
    <property type="project" value="InterPro"/>
</dbReference>
<dbReference type="OrthoDB" id="9810365at2"/>
<keyword evidence="3 10" id="KW-0436">Ligase</keyword>
<keyword evidence="10" id="KW-0479">Metal-binding</keyword>
<comment type="cofactor">
    <cofactor evidence="10">
        <name>Zn(2+)</name>
        <dbReference type="ChEBI" id="CHEBI:29105"/>
    </cofactor>
    <text evidence="10">Binds 1 zinc ion per subunit.</text>
</comment>
<keyword evidence="10" id="KW-0862">Zinc</keyword>
<feature type="binding site" evidence="10">
    <location>
        <position position="913"/>
    </location>
    <ligand>
        <name>Zn(2+)</name>
        <dbReference type="ChEBI" id="CHEBI:29105"/>
    </ligand>
</feature>
<keyword evidence="7 10" id="KW-0030">Aminoacyl-tRNA synthetase</keyword>
<dbReference type="Pfam" id="PF06827">
    <property type="entry name" value="zf-FPG_IleRS"/>
    <property type="match status" value="1"/>
</dbReference>
<evidence type="ECO:0000259" key="13">
    <source>
        <dbReference type="Pfam" id="PF08264"/>
    </source>
</evidence>
<feature type="domain" description="Methionyl/Valyl/Leucyl/Isoleucyl-tRNA synthetase anticodon-binding" evidence="13">
    <location>
        <begin position="705"/>
        <end position="850"/>
    </location>
</feature>
<dbReference type="Gene3D" id="3.90.740.10">
    <property type="entry name" value="Valyl/Leucyl/Isoleucyl-tRNA synthetase, editing domain"/>
    <property type="match status" value="1"/>
</dbReference>
<dbReference type="InterPro" id="IPR014729">
    <property type="entry name" value="Rossmann-like_a/b/a_fold"/>
</dbReference>
<name>A0A7C9MTU5_9BACT</name>
<dbReference type="Proteomes" id="UP000482487">
    <property type="component" value="Unassembled WGS sequence"/>
</dbReference>
<comment type="subcellular location">
    <subcellularLocation>
        <location evidence="10">Cytoplasm</location>
    </subcellularLocation>
</comment>
<dbReference type="InterPro" id="IPR009008">
    <property type="entry name" value="Val/Leu/Ile-tRNA-synth_edit"/>
</dbReference>
<feature type="short sequence motif" description="'HIGH' region" evidence="10">
    <location>
        <begin position="59"/>
        <end position="69"/>
    </location>
</feature>
<comment type="domain">
    <text evidence="10">IleRS has two distinct active sites: one for aminoacylation and one for editing. The misactivated valine is translocated from the active site to the editing site, which sterically excludes the correctly activated isoleucine. The single editing site contains two valyl binding pockets, one specific for each substrate (Val-AMP or Val-tRNA(Ile)).</text>
</comment>
<dbReference type="CDD" id="cd07960">
    <property type="entry name" value="Anticodon_Ia_Ile_BEm"/>
    <property type="match status" value="1"/>
</dbReference>
<proteinExistence type="inferred from homology"/>
<comment type="function">
    <text evidence="8 10">Catalyzes the attachment of isoleucine to tRNA(Ile). As IleRS can inadvertently accommodate and process structurally similar amino acids such as valine, to avoid such errors it has two additional distinct tRNA(Ile)-dependent editing activities. One activity is designated as 'pretransfer' editing and involves the hydrolysis of activated Val-AMP. The other activity is designated 'posttransfer' editing and involves deacylation of mischarged Val-tRNA(Ile).</text>
</comment>
<dbReference type="GO" id="GO:0005829">
    <property type="term" value="C:cytosol"/>
    <property type="evidence" value="ECO:0007669"/>
    <property type="project" value="TreeGrafter"/>
</dbReference>
<dbReference type="GO" id="GO:0005524">
    <property type="term" value="F:ATP binding"/>
    <property type="evidence" value="ECO:0007669"/>
    <property type="project" value="UniProtKB-UniRule"/>
</dbReference>
<dbReference type="Gene3D" id="3.40.50.620">
    <property type="entry name" value="HUPs"/>
    <property type="match status" value="2"/>
</dbReference>
<evidence type="ECO:0000259" key="12">
    <source>
        <dbReference type="Pfam" id="PF06827"/>
    </source>
</evidence>
<dbReference type="GO" id="GO:0004822">
    <property type="term" value="F:isoleucine-tRNA ligase activity"/>
    <property type="evidence" value="ECO:0007669"/>
    <property type="project" value="UniProtKB-UniRule"/>
</dbReference>
<dbReference type="PRINTS" id="PR00984">
    <property type="entry name" value="TRNASYNTHILE"/>
</dbReference>
<dbReference type="AlphaFoldDB" id="A0A7C9MTU5"/>
<dbReference type="InterPro" id="IPR010663">
    <property type="entry name" value="Znf_FPG/IleRS"/>
</dbReference>
<dbReference type="PANTHER" id="PTHR42765:SF1">
    <property type="entry name" value="ISOLEUCINE--TRNA LIGASE, MITOCHONDRIAL"/>
    <property type="match status" value="1"/>
</dbReference>
<dbReference type="InterPro" id="IPR002301">
    <property type="entry name" value="Ile-tRNA-ligase"/>
</dbReference>
<dbReference type="InterPro" id="IPR050081">
    <property type="entry name" value="Ile-tRNA_ligase"/>
</dbReference>
<dbReference type="InterPro" id="IPR009080">
    <property type="entry name" value="tRNAsynth_Ia_anticodon-bd"/>
</dbReference>
<feature type="short sequence motif" description="'KMSKS' region" evidence="10">
    <location>
        <begin position="609"/>
        <end position="613"/>
    </location>
</feature>
<sequence>MSTDYKKTLKLPQTSFPMKANLKEKEPETLRFWAESDIYRRMLADREGAPRYILHDGPPYANGHLHMGHALNKILKDIIVKSRHMAGQQAPYVPGWDCHGLPIEHKVSQELKAKGKENLPAVTVRRLCRDYAKKFVDIQRKEFKRLGVFGDWDDPYLTMHPSYEAATALALCDFVERGSVYRGKKPIHWCLSCQTALAEAEVEYADETSPSVYVRFPLTDPKIKDIFPMADPAKAYAVIWTTTPWTLPDNMAVAVHPDFDYVLVAAGESQYVLARELLDTVRELFGWTEATILAETPGAALEGLAARHPFYDRPSPIVTADYVTLDAGTGLVHTAPGHGREDYDTGLRYGLDILSPLDDAGRFLDVVPYFAGLTVWEANPKVIEKLKETGHLLALKKLKHSYPHCWRCKEPVIFRATTQWFVSMDANELRAKALAAIAGDVEWIPAWGKERIHNMIAFRPDWCISRQRTWGVPILALLCESCDAAYNDAAWMRSVAEKFADHERGCDYWFEAELADIVPAGLTCPQCGGNHFRKETDILDVWFDSGTSFAAVLEKRPELGFPADMYLEGSDQHRGWFHSSLLAAMGTRGVAPYRQVLTHGYVVDGDGRKMSKSLGNGMEPQEIIDKHGAEILRLWTSAVDYRDDIRISDEILARLVEAYRRIRNTCRFILGNLADFDPAASDVAPEAMLPLDRFVLDTVARDHGRMVEAYGVYEFHKVFHTLHNLCVTDLSAFYLDILKDRLYVSATNSLERRSAQSALWRILRMLLLDMAPILSFTAEEVYRHMPVCQRGEGASVFTLPPSDGLGGWRLDTATRERLELVFALRGEVTRAIEPRRKAGDVGHSLETAVVLYLPEAVLASVAGLDMDLREVFIVSQVSLAPAETVPADATACENVAGAAIGVSRAKGEKCARCWVYYEEMAGPQAPDLCPRCAAVLAAEGV</sequence>
<feature type="binding site" evidence="10">
    <location>
        <position position="568"/>
    </location>
    <ligand>
        <name>L-isoleucyl-5'-AMP</name>
        <dbReference type="ChEBI" id="CHEBI:178002"/>
    </ligand>
</feature>
<dbReference type="PANTHER" id="PTHR42765">
    <property type="entry name" value="SOLEUCYL-TRNA SYNTHETASE"/>
    <property type="match status" value="1"/>
</dbReference>
<comment type="caution">
    <text evidence="14">The sequence shown here is derived from an EMBL/GenBank/DDBJ whole genome shotgun (WGS) entry which is preliminary data.</text>
</comment>
<dbReference type="GO" id="GO:0008270">
    <property type="term" value="F:zinc ion binding"/>
    <property type="evidence" value="ECO:0007669"/>
    <property type="project" value="UniProtKB-UniRule"/>
</dbReference>
<feature type="binding site" evidence="10">
    <location>
        <position position="932"/>
    </location>
    <ligand>
        <name>Zn(2+)</name>
        <dbReference type="ChEBI" id="CHEBI:29105"/>
    </ligand>
</feature>
<dbReference type="EC" id="6.1.1.5" evidence="10"/>
<keyword evidence="2 10" id="KW-0963">Cytoplasm</keyword>
<protein>
    <recommendedName>
        <fullName evidence="10">Isoleucine--tRNA ligase</fullName>
        <ecNumber evidence="10">6.1.1.5</ecNumber>
    </recommendedName>
    <alternativeName>
        <fullName evidence="10">Isoleucyl-tRNA synthetase</fullName>
        <shortName evidence="10">IleRS</shortName>
    </alternativeName>
</protein>
<evidence type="ECO:0000256" key="6">
    <source>
        <dbReference type="ARBA" id="ARBA00022917"/>
    </source>
</evidence>
<dbReference type="InterPro" id="IPR001412">
    <property type="entry name" value="aa-tRNA-synth_I_CS"/>
</dbReference>
<accession>A0A7C9MTU5</accession>
<dbReference type="Pfam" id="PF00133">
    <property type="entry name" value="tRNA-synt_1"/>
    <property type="match status" value="1"/>
</dbReference>
<evidence type="ECO:0000256" key="1">
    <source>
        <dbReference type="ARBA" id="ARBA00006887"/>
    </source>
</evidence>
<dbReference type="InterPro" id="IPR023585">
    <property type="entry name" value="Ile-tRNA-ligase_type1"/>
</dbReference>
<dbReference type="Gene3D" id="1.10.10.830">
    <property type="entry name" value="Ile-tRNA synthetase CP2 domain-like"/>
    <property type="match status" value="1"/>
</dbReference>
<dbReference type="NCBIfam" id="TIGR00392">
    <property type="entry name" value="ileS"/>
    <property type="match status" value="1"/>
</dbReference>
<dbReference type="EMBL" id="WVUD01000003">
    <property type="protein sequence ID" value="MYL82134.1"/>
    <property type="molecule type" value="Genomic_DNA"/>
</dbReference>
<feature type="domain" description="Aminoacyl-tRNA synthetase class Ia" evidence="11">
    <location>
        <begin position="29"/>
        <end position="648"/>
    </location>
</feature>
<evidence type="ECO:0000313" key="15">
    <source>
        <dbReference type="Proteomes" id="UP000482487"/>
    </source>
</evidence>
<dbReference type="HAMAP" id="MF_02002">
    <property type="entry name" value="Ile_tRNA_synth_type1"/>
    <property type="match status" value="1"/>
</dbReference>
<evidence type="ECO:0000256" key="4">
    <source>
        <dbReference type="ARBA" id="ARBA00022741"/>
    </source>
</evidence>
<comment type="subunit">
    <text evidence="10">Monomer.</text>
</comment>
<comment type="similarity">
    <text evidence="1 10">Belongs to the class-I aminoacyl-tRNA synthetase family. IleS type 1 subfamily.</text>
</comment>
<evidence type="ECO:0000256" key="7">
    <source>
        <dbReference type="ARBA" id="ARBA00023146"/>
    </source>
</evidence>
<dbReference type="Pfam" id="PF08264">
    <property type="entry name" value="Anticodon_1"/>
    <property type="match status" value="1"/>
</dbReference>
<dbReference type="InterPro" id="IPR033708">
    <property type="entry name" value="Anticodon_Ile_BEm"/>
</dbReference>
<dbReference type="Gene3D" id="1.10.730.20">
    <property type="match status" value="1"/>
</dbReference>
<dbReference type="FunFam" id="3.40.50.620:FF:000152">
    <property type="entry name" value="Isoleucine--tRNA ligase"/>
    <property type="match status" value="1"/>
</dbReference>
<keyword evidence="4 10" id="KW-0547">Nucleotide-binding</keyword>
<dbReference type="GO" id="GO:0006428">
    <property type="term" value="P:isoleucyl-tRNA aminoacylation"/>
    <property type="evidence" value="ECO:0007669"/>
    <property type="project" value="UniProtKB-UniRule"/>
</dbReference>
<evidence type="ECO:0000256" key="2">
    <source>
        <dbReference type="ARBA" id="ARBA00022490"/>
    </source>
</evidence>
<dbReference type="GO" id="GO:0002161">
    <property type="term" value="F:aminoacyl-tRNA deacylase activity"/>
    <property type="evidence" value="ECO:0007669"/>
    <property type="project" value="InterPro"/>
</dbReference>
<reference evidence="14 15" key="1">
    <citation type="submission" date="2020-01" db="EMBL/GenBank/DDBJ databases">
        <title>Genome sequence of Desulfovibrio aerotolerans DSM 16695(T).</title>
        <authorList>
            <person name="Karnachuk O."/>
            <person name="Avakyan M."/>
            <person name="Mardanov A."/>
            <person name="Kadnikov V."/>
            <person name="Ravin N."/>
        </authorList>
    </citation>
    <scope>NUCLEOTIDE SEQUENCE [LARGE SCALE GENOMIC DNA]</scope>
    <source>
        <strain evidence="14 15">DSM 16695</strain>
    </source>
</reference>
<evidence type="ECO:0000256" key="10">
    <source>
        <dbReference type="HAMAP-Rule" id="MF_02002"/>
    </source>
</evidence>
<keyword evidence="15" id="KW-1185">Reference proteome</keyword>
<evidence type="ECO:0000256" key="3">
    <source>
        <dbReference type="ARBA" id="ARBA00022598"/>
    </source>
</evidence>
<dbReference type="InterPro" id="IPR002300">
    <property type="entry name" value="aa-tRNA-synth_Ia"/>
</dbReference>
<dbReference type="SUPFAM" id="SSF47323">
    <property type="entry name" value="Anticodon-binding domain of a subclass of class I aminoacyl-tRNA synthetases"/>
    <property type="match status" value="1"/>
</dbReference>
<dbReference type="InterPro" id="IPR013155">
    <property type="entry name" value="M/V/L/I-tRNA-synth_anticd-bd"/>
</dbReference>
<gene>
    <name evidence="10 14" type="primary">ileS</name>
    <name evidence="14" type="ORF">GTA51_03145</name>
</gene>
<evidence type="ECO:0000259" key="11">
    <source>
        <dbReference type="Pfam" id="PF00133"/>
    </source>
</evidence>
<evidence type="ECO:0000256" key="9">
    <source>
        <dbReference type="ARBA" id="ARBA00048359"/>
    </source>
</evidence>
<dbReference type="SUPFAM" id="SSF50677">
    <property type="entry name" value="ValRS/IleRS/LeuRS editing domain"/>
    <property type="match status" value="1"/>
</dbReference>
<evidence type="ECO:0000313" key="14">
    <source>
        <dbReference type="EMBL" id="MYL82134.1"/>
    </source>
</evidence>